<accession>A0ABT2J9T6</accession>
<protein>
    <submittedName>
        <fullName evidence="3">Response regulator transcription factor</fullName>
    </submittedName>
</protein>
<dbReference type="SUPFAM" id="SSF46894">
    <property type="entry name" value="C-terminal effector domain of the bipartite response regulators"/>
    <property type="match status" value="1"/>
</dbReference>
<dbReference type="SMART" id="SM00421">
    <property type="entry name" value="HTH_LUXR"/>
    <property type="match status" value="1"/>
</dbReference>
<dbReference type="EMBL" id="JAFFZE010000012">
    <property type="protein sequence ID" value="MCT2584633.1"/>
    <property type="molecule type" value="Genomic_DNA"/>
</dbReference>
<sequence>MDRDHLDTRSPPPTGLAEPPRSAVRSLNEFTDLLWERATPVPSAVASLPTPRSETILRLLAESLTDEAVARKLGVSVRTVRKDVATTMSDMSAHSRFQAGVYPARLGML</sequence>
<dbReference type="CDD" id="cd06170">
    <property type="entry name" value="LuxR_C_like"/>
    <property type="match status" value="1"/>
</dbReference>
<comment type="caution">
    <text evidence="3">The sequence shown here is derived from an EMBL/GenBank/DDBJ whole genome shotgun (WGS) entry which is preliminary data.</text>
</comment>
<dbReference type="InterPro" id="IPR016032">
    <property type="entry name" value="Sig_transdc_resp-reg_C-effctor"/>
</dbReference>
<proteinExistence type="predicted"/>
<dbReference type="InterPro" id="IPR036388">
    <property type="entry name" value="WH-like_DNA-bd_sf"/>
</dbReference>
<evidence type="ECO:0000313" key="4">
    <source>
        <dbReference type="Proteomes" id="UP001156441"/>
    </source>
</evidence>
<gene>
    <name evidence="3" type="ORF">JT362_16045</name>
</gene>
<feature type="region of interest" description="Disordered" evidence="1">
    <location>
        <begin position="1"/>
        <end position="23"/>
    </location>
</feature>
<dbReference type="Pfam" id="PF00196">
    <property type="entry name" value="GerE"/>
    <property type="match status" value="1"/>
</dbReference>
<feature type="domain" description="HTH luxR-type" evidence="2">
    <location>
        <begin position="46"/>
        <end position="103"/>
    </location>
</feature>
<evidence type="ECO:0000313" key="3">
    <source>
        <dbReference type="EMBL" id="MCT2584633.1"/>
    </source>
</evidence>
<keyword evidence="4" id="KW-1185">Reference proteome</keyword>
<dbReference type="Gene3D" id="1.10.10.10">
    <property type="entry name" value="Winged helix-like DNA-binding domain superfamily/Winged helix DNA-binding domain"/>
    <property type="match status" value="1"/>
</dbReference>
<organism evidence="3 4">
    <name type="scientific">Actinophytocola gossypii</name>
    <dbReference type="NCBI Taxonomy" id="2812003"/>
    <lineage>
        <taxon>Bacteria</taxon>
        <taxon>Bacillati</taxon>
        <taxon>Actinomycetota</taxon>
        <taxon>Actinomycetes</taxon>
        <taxon>Pseudonocardiales</taxon>
        <taxon>Pseudonocardiaceae</taxon>
    </lineage>
</organism>
<evidence type="ECO:0000256" key="1">
    <source>
        <dbReference type="SAM" id="MobiDB-lite"/>
    </source>
</evidence>
<dbReference type="InterPro" id="IPR000792">
    <property type="entry name" value="Tscrpt_reg_LuxR_C"/>
</dbReference>
<reference evidence="3 4" key="1">
    <citation type="submission" date="2021-02" db="EMBL/GenBank/DDBJ databases">
        <title>Actinophytocola xerophila sp. nov., isolated from soil of cotton cropping field.</title>
        <authorList>
            <person name="Huang R."/>
            <person name="Chen X."/>
            <person name="Ge X."/>
            <person name="Liu W."/>
        </authorList>
    </citation>
    <scope>NUCLEOTIDE SEQUENCE [LARGE SCALE GENOMIC DNA]</scope>
    <source>
        <strain evidence="3 4">S1-96</strain>
    </source>
</reference>
<evidence type="ECO:0000259" key="2">
    <source>
        <dbReference type="SMART" id="SM00421"/>
    </source>
</evidence>
<dbReference type="Proteomes" id="UP001156441">
    <property type="component" value="Unassembled WGS sequence"/>
</dbReference>
<name>A0ABT2J9T6_9PSEU</name>